<keyword evidence="9" id="KW-0418">Kinase</keyword>
<evidence type="ECO:0000256" key="3">
    <source>
        <dbReference type="ARBA" id="ARBA00022614"/>
    </source>
</evidence>
<keyword evidence="18" id="KW-1185">Reference proteome</keyword>
<keyword evidence="11 15" id="KW-1133">Transmembrane helix</keyword>
<evidence type="ECO:0000256" key="5">
    <source>
        <dbReference type="ARBA" id="ARBA00022692"/>
    </source>
</evidence>
<dbReference type="PROSITE" id="PS00108">
    <property type="entry name" value="PROTEIN_KINASE_ST"/>
    <property type="match status" value="1"/>
</dbReference>
<dbReference type="PROSITE" id="PS00107">
    <property type="entry name" value="PROTEIN_KINASE_ATP"/>
    <property type="match status" value="1"/>
</dbReference>
<evidence type="ECO:0000256" key="12">
    <source>
        <dbReference type="ARBA" id="ARBA00023136"/>
    </source>
</evidence>
<evidence type="ECO:0000256" key="9">
    <source>
        <dbReference type="ARBA" id="ARBA00022777"/>
    </source>
</evidence>
<evidence type="ECO:0000256" key="8">
    <source>
        <dbReference type="ARBA" id="ARBA00022741"/>
    </source>
</evidence>
<sequence length="791" mass="86480">MEDWENTPPSWGRSDDPCGTPWEGVACNNSRVTQLGLSSMGLKGTLSGDIGQLTELLSLDLSYNNDLGGPITKSIGNLKRITTLIMVACSFSGSIPSEIGDLEDLSYLALNSNNLTGIIPPSFGKLSKLYWFDIADNQLTGRFPSPQVAPPAWISSSTRSTCDHFNKNQLSGTIPESLFSSNMTLIHILFDGNRLTGGIPESLGLVTKLEVLRLDRNGLTGPVPPGIGNLTALRELNLANNRLTGEMPDFSRLSVVNHVDLSNNSFRTSEAPAWLGKLQSLTALAIQSGNLTGAVPSALFGFPQLQEVILRNNSFDGSLNLGPNISPHLQVLDFQNNNISGISFESSNVITLNPHNCQCVFPYVGTLIFSGPFFRDLTNRTRFQNPFFDSDNYLQIQLRLFPSDGPYFNRSEVMRIGFQLSNQTYRPPPSGGGGLMYSSPEAAGGEKTSIGTGVVAGIAAGGAILAVGMIFLAVYAMKQRRRAQRAVEQSRPLARAAEGSEILLFDELRRSTNCFSEANEIGSGGYGRVYRGVLPGGQLVAIKRAHQGSTQGAQEFKTEIELLSRVHHRNLVGLVGFCFDQNEQMLVYEYIPNGTLRESLSGKSGIQLNWNWRLRVALGSARGLAYLHELADPPIIHRDVKSSNIILDEDLTAKVSDFGYLDPEYYMTQQLTDRSDVYSFGVVMLELITGKVPIEKGRYIVRDIRDAMNSQDRDLCGLREFIDPYLRNSPALAGFARFVGLAVRCTSTPRAVAAAAPTPLPLRRPVVRKEVSSDSFDYSGGYAMPPREEPK</sequence>
<keyword evidence="5 15" id="KW-0812">Transmembrane</keyword>
<feature type="binding site" evidence="14">
    <location>
        <position position="543"/>
    </location>
    <ligand>
        <name>ATP</name>
        <dbReference type="ChEBI" id="CHEBI:30616"/>
    </ligand>
</feature>
<name>A0ABN7ECD6_SPIIN</name>
<evidence type="ECO:0000313" key="17">
    <source>
        <dbReference type="EMBL" id="CAA6675341.1"/>
    </source>
</evidence>
<dbReference type="PANTHER" id="PTHR45974:SF242">
    <property type="entry name" value="LEUCINE-RICH REPEAT PROTEIN KINASE FAMILY PROTEIN"/>
    <property type="match status" value="1"/>
</dbReference>
<reference evidence="18" key="1">
    <citation type="journal article" date="2020" name="Sci. Rep.">
        <title>Chromosome-scale genome assembly for the duckweed Spirodela intermedia, integrating cytogenetic maps, PacBio and Oxford Nanopore libraries.</title>
        <authorList>
            <person name="Hoang P.T.N."/>
            <person name="Fiebig A."/>
            <person name="Novak P."/>
            <person name="Macas J."/>
            <person name="Cao H.X."/>
            <person name="Stepanenko A."/>
            <person name="Chen G."/>
            <person name="Borisjuk N."/>
            <person name="Scholz U."/>
            <person name="Schubert I."/>
        </authorList>
    </citation>
    <scope>NUCLEOTIDE SEQUENCE [LARGE SCALE GENOMIC DNA]</scope>
</reference>
<dbReference type="InterPro" id="IPR032675">
    <property type="entry name" value="LRR_dom_sf"/>
</dbReference>
<dbReference type="Proteomes" id="UP001189122">
    <property type="component" value="Unassembled WGS sequence"/>
</dbReference>
<keyword evidence="3" id="KW-0433">Leucine-rich repeat</keyword>
<proteinExistence type="predicted"/>
<dbReference type="Gene3D" id="3.80.10.10">
    <property type="entry name" value="Ribonuclease Inhibitor"/>
    <property type="match status" value="3"/>
</dbReference>
<evidence type="ECO:0000259" key="16">
    <source>
        <dbReference type="PROSITE" id="PS50011"/>
    </source>
</evidence>
<evidence type="ECO:0000256" key="14">
    <source>
        <dbReference type="PROSITE-ProRule" id="PRU10141"/>
    </source>
</evidence>
<dbReference type="PROSITE" id="PS51450">
    <property type="entry name" value="LRR"/>
    <property type="match status" value="2"/>
</dbReference>
<dbReference type="SUPFAM" id="SSF52058">
    <property type="entry name" value="L domain-like"/>
    <property type="match status" value="1"/>
</dbReference>
<keyword evidence="8 14" id="KW-0547">Nucleotide-binding</keyword>
<keyword evidence="2" id="KW-0723">Serine/threonine-protein kinase</keyword>
<dbReference type="InterPro" id="IPR001611">
    <property type="entry name" value="Leu-rich_rpt"/>
</dbReference>
<evidence type="ECO:0000256" key="4">
    <source>
        <dbReference type="ARBA" id="ARBA00022679"/>
    </source>
</evidence>
<feature type="transmembrane region" description="Helical" evidence="15">
    <location>
        <begin position="454"/>
        <end position="475"/>
    </location>
</feature>
<accession>A0ABN7ECD6</accession>
<comment type="caution">
    <text evidence="17">The sequence shown here is derived from an EMBL/GenBank/DDBJ whole genome shotgun (WGS) entry which is preliminary data.</text>
</comment>
<dbReference type="Pfam" id="PF00560">
    <property type="entry name" value="LRR_1"/>
    <property type="match status" value="4"/>
</dbReference>
<evidence type="ECO:0000256" key="6">
    <source>
        <dbReference type="ARBA" id="ARBA00022729"/>
    </source>
</evidence>
<organism evidence="17 18">
    <name type="scientific">Spirodela intermedia</name>
    <name type="common">Intermediate duckweed</name>
    <dbReference type="NCBI Taxonomy" id="51605"/>
    <lineage>
        <taxon>Eukaryota</taxon>
        <taxon>Viridiplantae</taxon>
        <taxon>Streptophyta</taxon>
        <taxon>Embryophyta</taxon>
        <taxon>Tracheophyta</taxon>
        <taxon>Spermatophyta</taxon>
        <taxon>Magnoliopsida</taxon>
        <taxon>Liliopsida</taxon>
        <taxon>Araceae</taxon>
        <taxon>Lemnoideae</taxon>
        <taxon>Spirodela</taxon>
    </lineage>
</organism>
<feature type="domain" description="Protein kinase" evidence="16">
    <location>
        <begin position="515"/>
        <end position="739"/>
    </location>
</feature>
<dbReference type="InterPro" id="IPR001245">
    <property type="entry name" value="Ser-Thr/Tyr_kinase_cat_dom"/>
</dbReference>
<keyword evidence="4" id="KW-0808">Transferase</keyword>
<dbReference type="Pfam" id="PF07714">
    <property type="entry name" value="PK_Tyr_Ser-Thr"/>
    <property type="match status" value="2"/>
</dbReference>
<keyword evidence="13" id="KW-0325">Glycoprotein</keyword>
<evidence type="ECO:0000256" key="7">
    <source>
        <dbReference type="ARBA" id="ARBA00022737"/>
    </source>
</evidence>
<dbReference type="Gene3D" id="3.30.200.20">
    <property type="entry name" value="Phosphorylase Kinase, domain 1"/>
    <property type="match status" value="1"/>
</dbReference>
<keyword evidence="6" id="KW-0732">Signal</keyword>
<dbReference type="InterPro" id="IPR008271">
    <property type="entry name" value="Ser/Thr_kinase_AS"/>
</dbReference>
<keyword evidence="12 15" id="KW-0472">Membrane</keyword>
<evidence type="ECO:0000256" key="10">
    <source>
        <dbReference type="ARBA" id="ARBA00022840"/>
    </source>
</evidence>
<dbReference type="InterPro" id="IPR011009">
    <property type="entry name" value="Kinase-like_dom_sf"/>
</dbReference>
<dbReference type="PROSITE" id="PS50011">
    <property type="entry name" value="PROTEIN_KINASE_DOM"/>
    <property type="match status" value="1"/>
</dbReference>
<keyword evidence="7" id="KW-0677">Repeat</keyword>
<evidence type="ECO:0000256" key="1">
    <source>
        <dbReference type="ARBA" id="ARBA00004162"/>
    </source>
</evidence>
<dbReference type="InterPro" id="IPR000719">
    <property type="entry name" value="Prot_kinase_dom"/>
</dbReference>
<comment type="subcellular location">
    <subcellularLocation>
        <location evidence="1">Cell membrane</location>
        <topology evidence="1">Single-pass membrane protein</topology>
    </subcellularLocation>
</comment>
<evidence type="ECO:0000256" key="15">
    <source>
        <dbReference type="SAM" id="Phobius"/>
    </source>
</evidence>
<dbReference type="Gene3D" id="1.10.510.10">
    <property type="entry name" value="Transferase(Phosphotransferase) domain 1"/>
    <property type="match status" value="2"/>
</dbReference>
<dbReference type="EMBL" id="CACRZD030000285">
    <property type="protein sequence ID" value="CAA6675341.1"/>
    <property type="molecule type" value="Genomic_DNA"/>
</dbReference>
<dbReference type="SMART" id="SM00220">
    <property type="entry name" value="S_TKc"/>
    <property type="match status" value="1"/>
</dbReference>
<evidence type="ECO:0000256" key="13">
    <source>
        <dbReference type="ARBA" id="ARBA00023180"/>
    </source>
</evidence>
<evidence type="ECO:0000313" key="18">
    <source>
        <dbReference type="Proteomes" id="UP001189122"/>
    </source>
</evidence>
<keyword evidence="10 14" id="KW-0067">ATP-binding</keyword>
<dbReference type="PANTHER" id="PTHR45974">
    <property type="entry name" value="RECEPTOR-LIKE PROTEIN 55"/>
    <property type="match status" value="1"/>
</dbReference>
<evidence type="ECO:0000256" key="2">
    <source>
        <dbReference type="ARBA" id="ARBA00022527"/>
    </source>
</evidence>
<dbReference type="SUPFAM" id="SSF56112">
    <property type="entry name" value="Protein kinase-like (PK-like)"/>
    <property type="match status" value="1"/>
</dbReference>
<protein>
    <recommendedName>
        <fullName evidence="16">Protein kinase domain-containing protein</fullName>
    </recommendedName>
</protein>
<dbReference type="InterPro" id="IPR017441">
    <property type="entry name" value="Protein_kinase_ATP_BS"/>
</dbReference>
<gene>
    <name evidence="17" type="ORF">SI7747_UN021683</name>
</gene>
<evidence type="ECO:0000256" key="11">
    <source>
        <dbReference type="ARBA" id="ARBA00022989"/>
    </source>
</evidence>